<evidence type="ECO:0000313" key="4">
    <source>
        <dbReference type="Proteomes" id="UP000176244"/>
    </source>
</evidence>
<dbReference type="InterPro" id="IPR011646">
    <property type="entry name" value="KAP_P-loop"/>
</dbReference>
<feature type="domain" description="KAP NTPase" evidence="2">
    <location>
        <begin position="142"/>
        <end position="386"/>
    </location>
</feature>
<dbReference type="Gene3D" id="3.40.50.300">
    <property type="entry name" value="P-loop containing nucleotide triphosphate hydrolases"/>
    <property type="match status" value="1"/>
</dbReference>
<dbReference type="Proteomes" id="UP000176244">
    <property type="component" value="Unassembled WGS sequence"/>
</dbReference>
<evidence type="ECO:0000256" key="1">
    <source>
        <dbReference type="SAM" id="Phobius"/>
    </source>
</evidence>
<dbReference type="AlphaFoldDB" id="A0A1F2PJB3"/>
<evidence type="ECO:0000259" key="2">
    <source>
        <dbReference type="Pfam" id="PF07693"/>
    </source>
</evidence>
<gene>
    <name evidence="3" type="ORF">ACWI_11360</name>
</gene>
<keyword evidence="1" id="KW-0472">Membrane</keyword>
<organism evidence="3 4">
    <name type="scientific">Acetobacterium wieringae</name>
    <dbReference type="NCBI Taxonomy" id="52694"/>
    <lineage>
        <taxon>Bacteria</taxon>
        <taxon>Bacillati</taxon>
        <taxon>Bacillota</taxon>
        <taxon>Clostridia</taxon>
        <taxon>Eubacteriales</taxon>
        <taxon>Eubacteriaceae</taxon>
        <taxon>Acetobacterium</taxon>
    </lineage>
</organism>
<sequence length="811" mass="95417">MSEKNYQLRTFISKILIALIISLIFFSTVKINLCVFFIVFAFIWAVVIINSRISDNIKLYDSLILISLGILAGIIALQYAEILKIDVIEFKFMSAYAAFLAMISLYTWLKNSQEEETEALKPLRKRQRDLERLLSYVEMFEIIALNGRWGTGKTFLVNELKKNPQIKEKYEMIEIDVLTCDLNELLLILVKEMERLLLRNRIVSRYSNKLKVLLGSNKFLVQLQSLFLDSTQSFAEAIKGLQNEISRLKKDVLIIYEDIDRINDVNIIKRIFSINEKLANKKIRIIYQYHEENLKNMGFTDDYLEKYLPFKLNVTESDLFETILFILKKDMIKESLLKIEDFNFLRKELQATKTTFLSSYFDIGIEVYSQFTNLPFRKVENFCAELVSTLKKYDYKEYKETVIAFFVVKHFITSVYEQLTIERGLLEAIRFEVEGEYYSLAELRELKKQDKLWTYQLQKIIDIEENKMKFGVLNLFNYENIEIEDDIPPEKKWKNMIEESDRSITQRISNEKKDQIIWNLLAAGKSELTDYEFCGKKLVEDVFSEPKERRVAAYNLFRQCLFTLNKNEFDNGTMFLFGIPPFIQLFKAFRTLVDGDQYVKELVDLYFDIEKIDSIDEKVIRTLNYVLLPDIDVYVHIIKKFNQLNIKGNLNLHECFVTFVNKHLCEALANLGFINTHRYFGFSSGTIDSVKKLFVGDLEKIKAEIISLQENLFEFIKYDKINEDISVIVAFVEKLIEIIQFPSELKVTDKPFNVETKFGSRFVNQEEFDRLKQLLLNRNGTAIEEVVKSYQAGKITPYEINKLRNKNETNQ</sequence>
<dbReference type="Pfam" id="PF07693">
    <property type="entry name" value="KAP_NTPase"/>
    <property type="match status" value="1"/>
</dbReference>
<accession>A0A1F2PJB3</accession>
<reference evidence="3 4" key="1">
    <citation type="submission" date="2015-09" db="EMBL/GenBank/DDBJ databases">
        <title>Genome sequence of Acetobacterium wieringae DSM 1911.</title>
        <authorList>
            <person name="Poehlein A."/>
            <person name="Bengelsdorf F.R."/>
            <person name="Schiel-Bengelsdorf B."/>
            <person name="Duerre P."/>
            <person name="Daniel R."/>
        </authorList>
    </citation>
    <scope>NUCLEOTIDE SEQUENCE [LARGE SCALE GENOMIC DNA]</scope>
    <source>
        <strain evidence="3 4">DSM 1911</strain>
    </source>
</reference>
<dbReference type="STRING" id="52694.ACWI_11360"/>
<proteinExistence type="predicted"/>
<protein>
    <recommendedName>
        <fullName evidence="2">KAP NTPase domain-containing protein</fullName>
    </recommendedName>
</protein>
<dbReference type="SUPFAM" id="SSF52540">
    <property type="entry name" value="P-loop containing nucleoside triphosphate hydrolases"/>
    <property type="match status" value="1"/>
</dbReference>
<comment type="caution">
    <text evidence="3">The sequence shown here is derived from an EMBL/GenBank/DDBJ whole genome shotgun (WGS) entry which is preliminary data.</text>
</comment>
<dbReference type="EMBL" id="LKEU01000023">
    <property type="protein sequence ID" value="OFV71407.1"/>
    <property type="molecule type" value="Genomic_DNA"/>
</dbReference>
<feature type="transmembrane region" description="Helical" evidence="1">
    <location>
        <begin position="59"/>
        <end position="80"/>
    </location>
</feature>
<dbReference type="OrthoDB" id="88903at2"/>
<feature type="transmembrane region" description="Helical" evidence="1">
    <location>
        <begin position="6"/>
        <end position="26"/>
    </location>
</feature>
<evidence type="ECO:0000313" key="3">
    <source>
        <dbReference type="EMBL" id="OFV71407.1"/>
    </source>
</evidence>
<dbReference type="RefSeq" id="WP_070370472.1">
    <property type="nucleotide sequence ID" value="NZ_LKEU01000023.1"/>
</dbReference>
<feature type="transmembrane region" description="Helical" evidence="1">
    <location>
        <begin position="33"/>
        <end position="53"/>
    </location>
</feature>
<name>A0A1F2PJB3_9FIRM</name>
<keyword evidence="1" id="KW-0812">Transmembrane</keyword>
<keyword evidence="1" id="KW-1133">Transmembrane helix</keyword>
<dbReference type="InterPro" id="IPR027417">
    <property type="entry name" value="P-loop_NTPase"/>
</dbReference>
<feature type="transmembrane region" description="Helical" evidence="1">
    <location>
        <begin position="92"/>
        <end position="109"/>
    </location>
</feature>